<organism evidence="1 2">
    <name type="scientific">Phocaeicola plebeius</name>
    <dbReference type="NCBI Taxonomy" id="310297"/>
    <lineage>
        <taxon>Bacteria</taxon>
        <taxon>Pseudomonadati</taxon>
        <taxon>Bacteroidota</taxon>
        <taxon>Bacteroidia</taxon>
        <taxon>Bacteroidales</taxon>
        <taxon>Bacteroidaceae</taxon>
        <taxon>Phocaeicola</taxon>
    </lineage>
</organism>
<dbReference type="AlphaFoldDB" id="A0A414FLU8"/>
<dbReference type="Proteomes" id="UP000284361">
    <property type="component" value="Unassembled WGS sequence"/>
</dbReference>
<reference evidence="1 2" key="1">
    <citation type="submission" date="2018-08" db="EMBL/GenBank/DDBJ databases">
        <title>A genome reference for cultivated species of the human gut microbiota.</title>
        <authorList>
            <person name="Zou Y."/>
            <person name="Xue W."/>
            <person name="Luo G."/>
        </authorList>
    </citation>
    <scope>NUCLEOTIDE SEQUENCE [LARGE SCALE GENOMIC DNA]</scope>
    <source>
        <strain evidence="1 2">AM31-10</strain>
    </source>
</reference>
<comment type="caution">
    <text evidence="1">The sequence shown here is derived from an EMBL/GenBank/DDBJ whole genome shotgun (WGS) entry which is preliminary data.</text>
</comment>
<evidence type="ECO:0000313" key="1">
    <source>
        <dbReference type="EMBL" id="RHD49740.1"/>
    </source>
</evidence>
<name>A0A414FLU8_9BACT</name>
<dbReference type="EMBL" id="QSJG01000038">
    <property type="protein sequence ID" value="RHD49740.1"/>
    <property type="molecule type" value="Genomic_DNA"/>
</dbReference>
<evidence type="ECO:0000313" key="2">
    <source>
        <dbReference type="Proteomes" id="UP000284361"/>
    </source>
</evidence>
<protein>
    <submittedName>
        <fullName evidence="1">Uncharacterized protein</fullName>
    </submittedName>
</protein>
<sequence>MWLLLDALRGTPNALREVRFEVMPFFCLHTPPDFLINRRVMEKIEITPYSLEGEWNWLDISAGMPQGWLKLAEMCKGEHIWCFRADGVMTSQENGRARYVVKYLFDYEKSMLILDGYLINNEGEPHTLIYEQYRVEFNTLSDFYLYDQEDVIIGLEEESLRLRFQKILKC</sequence>
<accession>A0A414FLU8</accession>
<gene>
    <name evidence="1" type="ORF">DW789_13915</name>
</gene>
<proteinExistence type="predicted"/>